<gene>
    <name evidence="3" type="ORF">M125_0868</name>
    <name evidence="2" type="ORF">M125_5662</name>
</gene>
<dbReference type="EMBL" id="JGDB01000389">
    <property type="protein sequence ID" value="EXY87740.1"/>
    <property type="molecule type" value="Genomic_DNA"/>
</dbReference>
<comment type="caution">
    <text evidence="3">The sequence shown here is derived from an EMBL/GenBank/DDBJ whole genome shotgun (WGS) entry which is preliminary data.</text>
</comment>
<evidence type="ECO:0000259" key="1">
    <source>
        <dbReference type="Pfam" id="PF12702"/>
    </source>
</evidence>
<dbReference type="EMBL" id="JGDB01000016">
    <property type="protein sequence ID" value="EXY92511.1"/>
    <property type="molecule type" value="Genomic_DNA"/>
</dbReference>
<sequence>MEIFRNLTVVLAITTLVACNDVTIEGSWVEPVPGISNLKQGFTLEANGSASSINMATLKYEKWKKEGNLLLLSGISIGNHQSISFTDTLTVEQLTQDSLILKKGELVLRYSKTNEIPDEEAIPTPDTPTQKLLSVKGKLIIGHETRSFTSEGDSTDYWIVDKTGELLQKYDGETKGIKNGTPVYVELEVIDMGKSDEGFAADYAGVYHVMKINKITVK</sequence>
<dbReference type="AlphaFoldDB" id="A0A015VAX4"/>
<dbReference type="Gene3D" id="2.40.128.280">
    <property type="match status" value="1"/>
</dbReference>
<proteinExistence type="predicted"/>
<dbReference type="Pfam" id="PF12702">
    <property type="entry name" value="Lipocalin_3"/>
    <property type="match status" value="1"/>
</dbReference>
<evidence type="ECO:0000313" key="2">
    <source>
        <dbReference type="EMBL" id="EXY87740.1"/>
    </source>
</evidence>
<dbReference type="InterPro" id="IPR024311">
    <property type="entry name" value="Lipocalin-like"/>
</dbReference>
<protein>
    <submittedName>
        <fullName evidence="3">Lipocalin-like family protein</fullName>
    </submittedName>
</protein>
<reference evidence="3 4" key="1">
    <citation type="submission" date="2014-02" db="EMBL/GenBank/DDBJ databases">
        <authorList>
            <person name="Sears C."/>
            <person name="Carroll K."/>
            <person name="Sack B.R."/>
            <person name="Qadri F."/>
            <person name="Myers L.L."/>
            <person name="Chung G.-T."/>
            <person name="Escheverria P."/>
            <person name="Fraser C.M."/>
            <person name="Sadzewicz L."/>
            <person name="Shefchek K.A."/>
            <person name="Tallon L."/>
            <person name="Das S.P."/>
            <person name="Daugherty S."/>
            <person name="Mongodin E.F."/>
        </authorList>
    </citation>
    <scope>NUCLEOTIDE SEQUENCE [LARGE SCALE GENOMIC DNA]</scope>
    <source>
        <strain evidence="3">3998T</strain>
        <strain evidence="4">3998T(B)3</strain>
    </source>
</reference>
<dbReference type="RefSeq" id="WP_010992090.1">
    <property type="nucleotide sequence ID" value="NZ_JGDB01000016.1"/>
</dbReference>
<dbReference type="PATRIC" id="fig|1339316.3.peg.5325"/>
<organism evidence="3 4">
    <name type="scientific">Bacteroides fragilis str. 3998T(B)3</name>
    <dbReference type="NCBI Taxonomy" id="1339316"/>
    <lineage>
        <taxon>Bacteria</taxon>
        <taxon>Pseudomonadati</taxon>
        <taxon>Bacteroidota</taxon>
        <taxon>Bacteroidia</taxon>
        <taxon>Bacteroidales</taxon>
        <taxon>Bacteroidaceae</taxon>
        <taxon>Bacteroides</taxon>
    </lineage>
</organism>
<accession>A0A015VAX4</accession>
<dbReference type="Proteomes" id="UP000020773">
    <property type="component" value="Unassembled WGS sequence"/>
</dbReference>
<feature type="domain" description="Lipocalin-like" evidence="1">
    <location>
        <begin position="23"/>
        <end position="112"/>
    </location>
</feature>
<name>A0A015VAX4_BACFG</name>
<dbReference type="GeneID" id="60369117"/>
<evidence type="ECO:0000313" key="4">
    <source>
        <dbReference type="Proteomes" id="UP000020773"/>
    </source>
</evidence>
<evidence type="ECO:0000313" key="3">
    <source>
        <dbReference type="EMBL" id="EXY92511.1"/>
    </source>
</evidence>
<dbReference type="PROSITE" id="PS51257">
    <property type="entry name" value="PROKAR_LIPOPROTEIN"/>
    <property type="match status" value="1"/>
</dbReference>